<dbReference type="Proteomes" id="UP000265845">
    <property type="component" value="Unassembled WGS sequence"/>
</dbReference>
<evidence type="ECO:0000313" key="2">
    <source>
        <dbReference type="Proteomes" id="UP000265845"/>
    </source>
</evidence>
<gene>
    <name evidence="1" type="ORF">D1222_06790</name>
</gene>
<dbReference type="RefSeq" id="WP_119453429.1">
    <property type="nucleotide sequence ID" value="NZ_QWGA01000003.1"/>
</dbReference>
<dbReference type="OrthoDB" id="5975956at2"/>
<proteinExistence type="predicted"/>
<organism evidence="1 2">
    <name type="scientific">Henriciella algicola</name>
    <dbReference type="NCBI Taxonomy" id="1608422"/>
    <lineage>
        <taxon>Bacteria</taxon>
        <taxon>Pseudomonadati</taxon>
        <taxon>Pseudomonadota</taxon>
        <taxon>Alphaproteobacteria</taxon>
        <taxon>Hyphomonadales</taxon>
        <taxon>Hyphomonadaceae</taxon>
        <taxon>Henriciella</taxon>
    </lineage>
</organism>
<sequence length="86" mass="9687">MKAPDDTLYIIYLRSPQSVLKPEEFEGLRQLDDGLYLLRSSQSRSKVYHAIKRAALPEGLLVAPLEDDPKFKGMQDGALKWLRAAG</sequence>
<dbReference type="EMBL" id="QWGA01000003">
    <property type="protein sequence ID" value="RIJ31940.1"/>
    <property type="molecule type" value="Genomic_DNA"/>
</dbReference>
<keyword evidence="2" id="KW-1185">Reference proteome</keyword>
<protein>
    <submittedName>
        <fullName evidence="1">Uncharacterized protein</fullName>
    </submittedName>
</protein>
<evidence type="ECO:0000313" key="1">
    <source>
        <dbReference type="EMBL" id="RIJ31940.1"/>
    </source>
</evidence>
<comment type="caution">
    <text evidence="1">The sequence shown here is derived from an EMBL/GenBank/DDBJ whole genome shotgun (WGS) entry which is preliminary data.</text>
</comment>
<accession>A0A399RJS9</accession>
<dbReference type="AlphaFoldDB" id="A0A399RJS9"/>
<name>A0A399RJS9_9PROT</name>
<reference evidence="1 2" key="1">
    <citation type="submission" date="2018-08" db="EMBL/GenBank/DDBJ databases">
        <title>Henriciella mobilis sp. nov., isolated from seawater.</title>
        <authorList>
            <person name="Cheng H."/>
            <person name="Wu Y.-H."/>
            <person name="Xu X.-W."/>
            <person name="Guo L.-L."/>
        </authorList>
    </citation>
    <scope>NUCLEOTIDE SEQUENCE [LARGE SCALE GENOMIC DNA]</scope>
    <source>
        <strain evidence="1 2">CCUG67844</strain>
    </source>
</reference>